<dbReference type="PANTHER" id="PTHR43124:SF3">
    <property type="entry name" value="CHLORAMPHENICOL EFFLUX PUMP RV0191"/>
    <property type="match status" value="1"/>
</dbReference>
<keyword evidence="9" id="KW-1185">Reference proteome</keyword>
<dbReference type="RefSeq" id="WP_099124969.1">
    <property type="nucleotide sequence ID" value="NZ_CAWNRH010000068.1"/>
</dbReference>
<keyword evidence="4 6" id="KW-1133">Transmembrane helix</keyword>
<keyword evidence="5 6" id="KW-0472">Membrane</keyword>
<organism evidence="8 9">
    <name type="scientific">Xenorhabdus stockiae</name>
    <dbReference type="NCBI Taxonomy" id="351614"/>
    <lineage>
        <taxon>Bacteria</taxon>
        <taxon>Pseudomonadati</taxon>
        <taxon>Pseudomonadota</taxon>
        <taxon>Gammaproteobacteria</taxon>
        <taxon>Enterobacterales</taxon>
        <taxon>Morganellaceae</taxon>
        <taxon>Xenorhabdus</taxon>
    </lineage>
</organism>
<protein>
    <recommendedName>
        <fullName evidence="7">Major facilitator superfamily (MFS) profile domain-containing protein</fullName>
    </recommendedName>
</protein>
<gene>
    <name evidence="8" type="ORF">Xsto_02021</name>
</gene>
<evidence type="ECO:0000256" key="1">
    <source>
        <dbReference type="ARBA" id="ARBA00004651"/>
    </source>
</evidence>
<sequence>MHENTSVLSVTTTERLPISGLLGLAMTGFIAILTETLPAGLLPQISLDLGVSEALAGQLVTLYALGSLLAAIPLVAAVRGYRRRPVLLCAIVGFLIFNTITALSSNYFLTLTVRFLAGVAAGLAWGFLAGYARLMVPVSLQGRAMAVAMVGTPIALSLGVPVGTWAGNLIGWKGTFAIMSGLTVILAIWVILKVPDFPGQSAEQRVPVYRVFTTAGVRPVLLVIFFWMLAHNILYTYISPFLVPAGLSERVDFILLIFGIAALLGIWIIGLLVDNYLRILVLLSLSIFTLTAVMLGFGGNIPSVIYLGVAVWGLTFGGAGTLLQTASADATGDGADIAQSMVVTIWNIAIAGGGIVGGVLLETRGVSSFPWVICLLLLAGLTLGWKSKKYGFPSSRRLQ</sequence>
<evidence type="ECO:0000313" key="9">
    <source>
        <dbReference type="Proteomes" id="UP000222366"/>
    </source>
</evidence>
<feature type="transmembrane region" description="Helical" evidence="6">
    <location>
        <begin position="220"/>
        <end position="238"/>
    </location>
</feature>
<evidence type="ECO:0000256" key="2">
    <source>
        <dbReference type="ARBA" id="ARBA00022475"/>
    </source>
</evidence>
<dbReference type="PANTHER" id="PTHR43124">
    <property type="entry name" value="PURINE EFFLUX PUMP PBUE"/>
    <property type="match status" value="1"/>
</dbReference>
<feature type="transmembrane region" description="Helical" evidence="6">
    <location>
        <begin position="367"/>
        <end position="385"/>
    </location>
</feature>
<feature type="transmembrane region" description="Helical" evidence="6">
    <location>
        <begin position="343"/>
        <end position="361"/>
    </location>
</feature>
<dbReference type="GO" id="GO:0005886">
    <property type="term" value="C:plasma membrane"/>
    <property type="evidence" value="ECO:0007669"/>
    <property type="project" value="UniProtKB-SubCell"/>
</dbReference>
<dbReference type="SUPFAM" id="SSF103473">
    <property type="entry name" value="MFS general substrate transporter"/>
    <property type="match status" value="1"/>
</dbReference>
<dbReference type="EMBL" id="NJAJ01000016">
    <property type="protein sequence ID" value="PHM65443.1"/>
    <property type="molecule type" value="Genomic_DNA"/>
</dbReference>
<evidence type="ECO:0000256" key="6">
    <source>
        <dbReference type="SAM" id="Phobius"/>
    </source>
</evidence>
<dbReference type="Pfam" id="PF07690">
    <property type="entry name" value="MFS_1"/>
    <property type="match status" value="1"/>
</dbReference>
<evidence type="ECO:0000259" key="7">
    <source>
        <dbReference type="PROSITE" id="PS50850"/>
    </source>
</evidence>
<feature type="transmembrane region" description="Helical" evidence="6">
    <location>
        <begin position="21"/>
        <end position="42"/>
    </location>
</feature>
<feature type="transmembrane region" description="Helical" evidence="6">
    <location>
        <begin position="115"/>
        <end position="134"/>
    </location>
</feature>
<proteinExistence type="predicted"/>
<keyword evidence="2" id="KW-1003">Cell membrane</keyword>
<dbReference type="InterPro" id="IPR011701">
    <property type="entry name" value="MFS"/>
</dbReference>
<evidence type="ECO:0000256" key="5">
    <source>
        <dbReference type="ARBA" id="ARBA00023136"/>
    </source>
</evidence>
<dbReference type="InterPro" id="IPR050189">
    <property type="entry name" value="MFS_Efflux_Transporters"/>
</dbReference>
<evidence type="ECO:0000313" key="8">
    <source>
        <dbReference type="EMBL" id="PHM65443.1"/>
    </source>
</evidence>
<keyword evidence="3 6" id="KW-0812">Transmembrane</keyword>
<dbReference type="GO" id="GO:0022857">
    <property type="term" value="F:transmembrane transporter activity"/>
    <property type="evidence" value="ECO:0007669"/>
    <property type="project" value="InterPro"/>
</dbReference>
<feature type="transmembrane region" description="Helical" evidence="6">
    <location>
        <begin position="54"/>
        <end position="78"/>
    </location>
</feature>
<feature type="transmembrane region" description="Helical" evidence="6">
    <location>
        <begin position="280"/>
        <end position="298"/>
    </location>
</feature>
<comment type="caution">
    <text evidence="8">The sequence shown here is derived from an EMBL/GenBank/DDBJ whole genome shotgun (WGS) entry which is preliminary data.</text>
</comment>
<dbReference type="Gene3D" id="1.20.1250.20">
    <property type="entry name" value="MFS general substrate transporter like domains"/>
    <property type="match status" value="1"/>
</dbReference>
<reference evidence="8 9" key="1">
    <citation type="journal article" date="2017" name="Nat. Microbiol.">
        <title>Natural product diversity associated with the nematode symbionts Photorhabdus and Xenorhabdus.</title>
        <authorList>
            <person name="Tobias N.J."/>
            <person name="Wolff H."/>
            <person name="Djahanschiri B."/>
            <person name="Grundmann F."/>
            <person name="Kronenwerth M."/>
            <person name="Shi Y.M."/>
            <person name="Simonyi S."/>
            <person name="Grun P."/>
            <person name="Shapiro-Ilan D."/>
            <person name="Pidot S.J."/>
            <person name="Stinear T.P."/>
            <person name="Ebersberger I."/>
            <person name="Bode H.B."/>
        </authorList>
    </citation>
    <scope>NUCLEOTIDE SEQUENCE [LARGE SCALE GENOMIC DNA]</scope>
    <source>
        <strain evidence="8 9">DSM 17904</strain>
    </source>
</reference>
<feature type="transmembrane region" description="Helical" evidence="6">
    <location>
        <begin position="85"/>
        <end position="109"/>
    </location>
</feature>
<comment type="subcellular location">
    <subcellularLocation>
        <location evidence="1">Cell membrane</location>
        <topology evidence="1">Multi-pass membrane protein</topology>
    </subcellularLocation>
</comment>
<dbReference type="PROSITE" id="PS50850">
    <property type="entry name" value="MFS"/>
    <property type="match status" value="1"/>
</dbReference>
<dbReference type="CDD" id="cd17324">
    <property type="entry name" value="MFS_NepI_like"/>
    <property type="match status" value="1"/>
</dbReference>
<feature type="transmembrane region" description="Helical" evidence="6">
    <location>
        <begin position="304"/>
        <end position="323"/>
    </location>
</feature>
<evidence type="ECO:0000256" key="4">
    <source>
        <dbReference type="ARBA" id="ARBA00022989"/>
    </source>
</evidence>
<feature type="transmembrane region" description="Helical" evidence="6">
    <location>
        <begin position="253"/>
        <end position="273"/>
    </location>
</feature>
<feature type="transmembrane region" description="Helical" evidence="6">
    <location>
        <begin position="146"/>
        <end position="166"/>
    </location>
</feature>
<dbReference type="Proteomes" id="UP000222366">
    <property type="component" value="Unassembled WGS sequence"/>
</dbReference>
<dbReference type="AlphaFoldDB" id="A0A2D0KPT5"/>
<feature type="domain" description="Major facilitator superfamily (MFS) profile" evidence="7">
    <location>
        <begin position="20"/>
        <end position="399"/>
    </location>
</feature>
<dbReference type="InterPro" id="IPR020846">
    <property type="entry name" value="MFS_dom"/>
</dbReference>
<accession>A0A2D0KPT5</accession>
<dbReference type="InterPro" id="IPR036259">
    <property type="entry name" value="MFS_trans_sf"/>
</dbReference>
<name>A0A2D0KPT5_9GAMM</name>
<feature type="transmembrane region" description="Helical" evidence="6">
    <location>
        <begin position="172"/>
        <end position="192"/>
    </location>
</feature>
<evidence type="ECO:0000256" key="3">
    <source>
        <dbReference type="ARBA" id="ARBA00022692"/>
    </source>
</evidence>